<dbReference type="InterPro" id="IPR017896">
    <property type="entry name" value="4Fe4S_Fe-S-bd"/>
</dbReference>
<evidence type="ECO:0000259" key="5">
    <source>
        <dbReference type="PROSITE" id="PS51379"/>
    </source>
</evidence>
<keyword evidence="1 4" id="KW-0479">Metal-binding</keyword>
<dbReference type="GO" id="GO:0005506">
    <property type="term" value="F:iron ion binding"/>
    <property type="evidence" value="ECO:0007669"/>
    <property type="project" value="UniProtKB-UniRule"/>
</dbReference>
<dbReference type="SUPFAM" id="SSF54862">
    <property type="entry name" value="4Fe-4S ferredoxins"/>
    <property type="match status" value="1"/>
</dbReference>
<dbReference type="InterPro" id="IPR001080">
    <property type="entry name" value="3Fe4S_ferredoxin"/>
</dbReference>
<organism evidence="6 7">
    <name type="scientific">Candidatus Scatenecus faecavium</name>
    <dbReference type="NCBI Taxonomy" id="2840915"/>
    <lineage>
        <taxon>Bacteria</taxon>
        <taxon>Candidatus Scatenecus</taxon>
    </lineage>
</organism>
<dbReference type="Proteomes" id="UP000824139">
    <property type="component" value="Unassembled WGS sequence"/>
</dbReference>
<evidence type="ECO:0000313" key="7">
    <source>
        <dbReference type="Proteomes" id="UP000824139"/>
    </source>
</evidence>
<accession>A0A9D1FVP4</accession>
<dbReference type="AlphaFoldDB" id="A0A9D1FVP4"/>
<evidence type="ECO:0000256" key="1">
    <source>
        <dbReference type="ARBA" id="ARBA00022723"/>
    </source>
</evidence>
<keyword evidence="4" id="KW-0249">Electron transport</keyword>
<comment type="function">
    <text evidence="4">Ferredoxins are iron-sulfur proteins that transfer electrons in a wide variety of metabolic reactions.</text>
</comment>
<keyword evidence="2 4" id="KW-0408">Iron</keyword>
<evidence type="ECO:0000256" key="3">
    <source>
        <dbReference type="ARBA" id="ARBA00023014"/>
    </source>
</evidence>
<dbReference type="PROSITE" id="PS51379">
    <property type="entry name" value="4FE4S_FER_2"/>
    <property type="match status" value="1"/>
</dbReference>
<evidence type="ECO:0000256" key="4">
    <source>
        <dbReference type="RuleBase" id="RU368020"/>
    </source>
</evidence>
<evidence type="ECO:0000256" key="2">
    <source>
        <dbReference type="ARBA" id="ARBA00023004"/>
    </source>
</evidence>
<reference evidence="6" key="1">
    <citation type="submission" date="2020-10" db="EMBL/GenBank/DDBJ databases">
        <authorList>
            <person name="Gilroy R."/>
        </authorList>
    </citation>
    <scope>NUCLEOTIDE SEQUENCE</scope>
    <source>
        <strain evidence="6">CHK152-2994</strain>
    </source>
</reference>
<dbReference type="GO" id="GO:0009055">
    <property type="term" value="F:electron transfer activity"/>
    <property type="evidence" value="ECO:0007669"/>
    <property type="project" value="UniProtKB-UniRule"/>
</dbReference>
<protein>
    <recommendedName>
        <fullName evidence="4">Ferredoxin</fullName>
    </recommendedName>
</protein>
<feature type="domain" description="4Fe-4S ferredoxin-type" evidence="5">
    <location>
        <begin position="1"/>
        <end position="28"/>
    </location>
</feature>
<evidence type="ECO:0000313" key="6">
    <source>
        <dbReference type="EMBL" id="HIS82798.1"/>
    </source>
</evidence>
<dbReference type="Pfam" id="PF13370">
    <property type="entry name" value="Fer4_13"/>
    <property type="match status" value="1"/>
</dbReference>
<proteinExistence type="predicted"/>
<reference evidence="6" key="2">
    <citation type="journal article" date="2021" name="PeerJ">
        <title>Extensive microbial diversity within the chicken gut microbiome revealed by metagenomics and culture.</title>
        <authorList>
            <person name="Gilroy R."/>
            <person name="Ravi A."/>
            <person name="Getino M."/>
            <person name="Pursley I."/>
            <person name="Horton D.L."/>
            <person name="Alikhan N.F."/>
            <person name="Baker D."/>
            <person name="Gharbi K."/>
            <person name="Hall N."/>
            <person name="Watson M."/>
            <person name="Adriaenssens E.M."/>
            <person name="Foster-Nyarko E."/>
            <person name="Jarju S."/>
            <person name="Secka A."/>
            <person name="Antonio M."/>
            <person name="Oren A."/>
            <person name="Chaudhuri R.R."/>
            <person name="La Ragione R."/>
            <person name="Hildebrand F."/>
            <person name="Pallen M.J."/>
        </authorList>
    </citation>
    <scope>NUCLEOTIDE SEQUENCE</scope>
    <source>
        <strain evidence="6">CHK152-2994</strain>
    </source>
</reference>
<sequence>MWVSVSNKCIGCGACSTISPEVFEIYRNSAIPDLNKVCGNEESCIDAAINCPVGAIFIDY</sequence>
<gene>
    <name evidence="6" type="ORF">IAD41_04245</name>
</gene>
<comment type="caution">
    <text evidence="6">The sequence shown here is derived from an EMBL/GenBank/DDBJ whole genome shotgun (WGS) entry which is preliminary data.</text>
</comment>
<dbReference type="EMBL" id="DVJO01000090">
    <property type="protein sequence ID" value="HIS82798.1"/>
    <property type="molecule type" value="Genomic_DNA"/>
</dbReference>
<name>A0A9D1FVP4_9BACT</name>
<keyword evidence="3 4" id="KW-0411">Iron-sulfur</keyword>
<dbReference type="Gene3D" id="3.30.70.20">
    <property type="match status" value="1"/>
</dbReference>
<dbReference type="GO" id="GO:0051536">
    <property type="term" value="F:iron-sulfur cluster binding"/>
    <property type="evidence" value="ECO:0007669"/>
    <property type="project" value="UniProtKB-KW"/>
</dbReference>
<dbReference type="PRINTS" id="PR00352">
    <property type="entry name" value="3FE4SFRDOXIN"/>
</dbReference>
<keyword evidence="4" id="KW-0813">Transport</keyword>